<dbReference type="Gene3D" id="3.30.1390.30">
    <property type="entry name" value="Penicillin-binding protein 2a, domain 3"/>
    <property type="match status" value="1"/>
</dbReference>
<dbReference type="Gene3D" id="3.90.1310.10">
    <property type="entry name" value="Penicillin-binding protein 2a (Domain 2)"/>
    <property type="match status" value="1"/>
</dbReference>
<dbReference type="Pfam" id="PF03717">
    <property type="entry name" value="PBP_dimer"/>
    <property type="match status" value="1"/>
</dbReference>
<dbReference type="InterPro" id="IPR050515">
    <property type="entry name" value="Beta-lactam/transpept"/>
</dbReference>
<dbReference type="EMBL" id="JAUSUE010000003">
    <property type="protein sequence ID" value="MDQ0202952.1"/>
    <property type="molecule type" value="Genomic_DNA"/>
</dbReference>
<dbReference type="Proteomes" id="UP001239167">
    <property type="component" value="Unassembled WGS sequence"/>
</dbReference>
<dbReference type="InterPro" id="IPR005311">
    <property type="entry name" value="PBP_dimer"/>
</dbReference>
<evidence type="ECO:0000256" key="7">
    <source>
        <dbReference type="ARBA" id="ARBA00022692"/>
    </source>
</evidence>
<keyword evidence="13" id="KW-0961">Cell wall biogenesis/degradation</keyword>
<evidence type="ECO:0000256" key="13">
    <source>
        <dbReference type="ARBA" id="ARBA00023316"/>
    </source>
</evidence>
<evidence type="ECO:0000256" key="12">
    <source>
        <dbReference type="ARBA" id="ARBA00023136"/>
    </source>
</evidence>
<dbReference type="SUPFAM" id="SSF56601">
    <property type="entry name" value="beta-lactamase/transpeptidase-like"/>
    <property type="match status" value="1"/>
</dbReference>
<dbReference type="SUPFAM" id="SSF56519">
    <property type="entry name" value="Penicillin binding protein dimerisation domain"/>
    <property type="match status" value="1"/>
</dbReference>
<evidence type="ECO:0000256" key="10">
    <source>
        <dbReference type="ARBA" id="ARBA00022984"/>
    </source>
</evidence>
<dbReference type="Gene3D" id="3.40.710.10">
    <property type="entry name" value="DD-peptidase/beta-lactamase superfamily"/>
    <property type="match status" value="1"/>
</dbReference>
<evidence type="ECO:0000313" key="18">
    <source>
        <dbReference type="EMBL" id="MDQ0202952.1"/>
    </source>
</evidence>
<sequence length="615" mass="67658">MESKDIFNRLKALSIASVLIILALIIRLGYLQIYEGDFYKKQAEGNRIRIIPTMAPRGTMYDENGNPMVMNQPGFTVAILPLEEEIKPQLIDNLAALLHMDKAEIEDKIKKHRGFDPIRLKTDVGPEIWTIIEEQKEKYPGVVVEAQPVRDYIYKTIGAHTFGYVGEINEDELKTHKDDNYKLGDSIGKFGLEKIYDEYLRGTAGGEQVEVDVTGKPVQILGKKEPIPGKDLHLTIDMGLQLAVEKAIDDRLKEIHANAAAAVVMNPKTGAILAISSRPSFDPNKFARGISEKDWNEINNNPYHPMDNKAITGEYPPGSVFKIVTGTAALNEHKVTPEEKIFDPGVYWLVPKHNADGEALGLINFGEALAHSDNVYFYEMGNRVGIDTLGKYAKLYGLGEKTGIDLPYEASGLIASREYKKKNYEEDWYLSETLDAAIGQGFNLVTPIQAAMIMSEIANGGTRYKPHLVEDITNPDGSVYKHFDPVVLSKLDGVNPEFIKLIQRSLLEVTRVGTAASFFGGSFPVNIAGKTGTAENPHGADHGWFVAYGPYEDPNVAVAVIVENGGYGAQSAVPIGKAILEAAFNLVPEPPLIDPQKEPATVSNNDIKSGVKVDH</sequence>
<evidence type="ECO:0000256" key="11">
    <source>
        <dbReference type="ARBA" id="ARBA00022989"/>
    </source>
</evidence>
<keyword evidence="11 15" id="KW-1133">Transmembrane helix</keyword>
<evidence type="ECO:0000256" key="4">
    <source>
        <dbReference type="ARBA" id="ARBA00022475"/>
    </source>
</evidence>
<comment type="subcellular location">
    <subcellularLocation>
        <location evidence="2">Cell membrane</location>
    </subcellularLocation>
    <subcellularLocation>
        <location evidence="1">Membrane</location>
        <topology evidence="1">Single-pass membrane protein</topology>
    </subcellularLocation>
</comment>
<protein>
    <submittedName>
        <fullName evidence="18">Penicillin-binding protein 2</fullName>
    </submittedName>
</protein>
<reference evidence="18 19" key="1">
    <citation type="submission" date="2023-07" db="EMBL/GenBank/DDBJ databases">
        <title>Genomic Encyclopedia of Type Strains, Phase IV (KMG-IV): sequencing the most valuable type-strain genomes for metagenomic binning, comparative biology and taxonomic classification.</title>
        <authorList>
            <person name="Goeker M."/>
        </authorList>
    </citation>
    <scope>NUCLEOTIDE SEQUENCE [LARGE SCALE GENOMIC DNA]</scope>
    <source>
        <strain evidence="18 19">DSM 16980</strain>
    </source>
</reference>
<dbReference type="RefSeq" id="WP_231038678.1">
    <property type="nucleotide sequence ID" value="NZ_CP116940.1"/>
</dbReference>
<keyword evidence="19" id="KW-1185">Reference proteome</keyword>
<dbReference type="InterPro" id="IPR001460">
    <property type="entry name" value="PCN-bd_Tpept"/>
</dbReference>
<gene>
    <name evidence="18" type="ORF">J2S01_000648</name>
</gene>
<dbReference type="PANTHER" id="PTHR30627">
    <property type="entry name" value="PEPTIDOGLYCAN D,D-TRANSPEPTIDASE"/>
    <property type="match status" value="1"/>
</dbReference>
<evidence type="ECO:0000259" key="16">
    <source>
        <dbReference type="Pfam" id="PF00905"/>
    </source>
</evidence>
<feature type="domain" description="Penicillin-binding protein dimerisation" evidence="17">
    <location>
        <begin position="54"/>
        <end position="218"/>
    </location>
</feature>
<keyword evidence="12 15" id="KW-0472">Membrane</keyword>
<evidence type="ECO:0000256" key="2">
    <source>
        <dbReference type="ARBA" id="ARBA00004236"/>
    </source>
</evidence>
<feature type="transmembrane region" description="Helical" evidence="15">
    <location>
        <begin position="12"/>
        <end position="31"/>
    </location>
</feature>
<organism evidence="18 19">
    <name type="scientific">Pectinatus haikarae</name>
    <dbReference type="NCBI Taxonomy" id="349096"/>
    <lineage>
        <taxon>Bacteria</taxon>
        <taxon>Bacillati</taxon>
        <taxon>Bacillota</taxon>
        <taxon>Negativicutes</taxon>
        <taxon>Selenomonadales</taxon>
        <taxon>Selenomonadaceae</taxon>
        <taxon>Pectinatus</taxon>
    </lineage>
</organism>
<evidence type="ECO:0000256" key="15">
    <source>
        <dbReference type="SAM" id="Phobius"/>
    </source>
</evidence>
<evidence type="ECO:0000256" key="3">
    <source>
        <dbReference type="ARBA" id="ARBA00007171"/>
    </source>
</evidence>
<evidence type="ECO:0000256" key="1">
    <source>
        <dbReference type="ARBA" id="ARBA00004167"/>
    </source>
</evidence>
<dbReference type="NCBIfam" id="TIGR03423">
    <property type="entry name" value="pbp2_mrdA"/>
    <property type="match status" value="1"/>
</dbReference>
<dbReference type="InterPro" id="IPR036138">
    <property type="entry name" value="PBP_dimer_sf"/>
</dbReference>
<keyword evidence="4" id="KW-1003">Cell membrane</keyword>
<keyword evidence="5" id="KW-0997">Cell inner membrane</keyword>
<evidence type="ECO:0000259" key="17">
    <source>
        <dbReference type="Pfam" id="PF03717"/>
    </source>
</evidence>
<evidence type="ECO:0000256" key="5">
    <source>
        <dbReference type="ARBA" id="ARBA00022519"/>
    </source>
</evidence>
<dbReference type="Pfam" id="PF00905">
    <property type="entry name" value="Transpeptidase"/>
    <property type="match status" value="1"/>
</dbReference>
<dbReference type="InterPro" id="IPR012338">
    <property type="entry name" value="Beta-lactam/transpept-like"/>
</dbReference>
<evidence type="ECO:0000256" key="8">
    <source>
        <dbReference type="ARBA" id="ARBA00022801"/>
    </source>
</evidence>
<evidence type="ECO:0000256" key="9">
    <source>
        <dbReference type="ARBA" id="ARBA00022960"/>
    </source>
</evidence>
<keyword evidence="6" id="KW-0645">Protease</keyword>
<comment type="similarity">
    <text evidence="3">Belongs to the transpeptidase family.</text>
</comment>
<keyword evidence="10" id="KW-0573">Peptidoglycan synthesis</keyword>
<accession>A0ABT9Y550</accession>
<keyword evidence="9" id="KW-0133">Cell shape</keyword>
<keyword evidence="8" id="KW-0378">Hydrolase</keyword>
<keyword evidence="7 15" id="KW-0812">Transmembrane</keyword>
<proteinExistence type="inferred from homology"/>
<evidence type="ECO:0000313" key="19">
    <source>
        <dbReference type="Proteomes" id="UP001239167"/>
    </source>
</evidence>
<feature type="domain" description="Penicillin-binding protein transpeptidase" evidence="16">
    <location>
        <begin position="261"/>
        <end position="581"/>
    </location>
</feature>
<evidence type="ECO:0000256" key="14">
    <source>
        <dbReference type="SAM" id="MobiDB-lite"/>
    </source>
</evidence>
<feature type="region of interest" description="Disordered" evidence="14">
    <location>
        <begin position="594"/>
        <end position="615"/>
    </location>
</feature>
<dbReference type="PANTHER" id="PTHR30627:SF2">
    <property type="entry name" value="PEPTIDOGLYCAN D,D-TRANSPEPTIDASE MRDA"/>
    <property type="match status" value="1"/>
</dbReference>
<name>A0ABT9Y550_9FIRM</name>
<dbReference type="InterPro" id="IPR017790">
    <property type="entry name" value="Penicillin-binding_protein_2"/>
</dbReference>
<evidence type="ECO:0000256" key="6">
    <source>
        <dbReference type="ARBA" id="ARBA00022670"/>
    </source>
</evidence>
<comment type="caution">
    <text evidence="18">The sequence shown here is derived from an EMBL/GenBank/DDBJ whole genome shotgun (WGS) entry which is preliminary data.</text>
</comment>